<dbReference type="EMBL" id="AEAG01000836">
    <property type="protein sequence ID" value="EGH23955.1"/>
    <property type="molecule type" value="Genomic_DNA"/>
</dbReference>
<reference evidence="1 2" key="1">
    <citation type="journal article" date="2011" name="PLoS Pathog.">
        <title>Dynamic evolution of pathogenicity revealed by sequencing and comparative genomics of 19 Pseudomonas syringae isolates.</title>
        <authorList>
            <person name="Baltrus D.A."/>
            <person name="Nishimura M.T."/>
            <person name="Romanchuk A."/>
            <person name="Chang J.H."/>
            <person name="Mukhtar M.S."/>
            <person name="Cherkis K."/>
            <person name="Roach J."/>
            <person name="Grant S.R."/>
            <person name="Jones C.D."/>
            <person name="Dangl J.L."/>
        </authorList>
    </citation>
    <scope>NUCLEOTIDE SEQUENCE [LARGE SCALE GENOMIC DNA]</scope>
    <source>
        <strain evidence="1 2">301020</strain>
    </source>
</reference>
<sequence length="91" mass="10102">MLGGITGATLLTRGLLPLVSQLWQVPETFPCLNGRFLDLSGWVVDMWIRFRFYFGARGDGWVVGDSRNGRLITDAIRDIRPDGDHSGIGHS</sequence>
<comment type="caution">
    <text evidence="1">The sequence shown here is derived from an EMBL/GenBank/DDBJ whole genome shotgun (WGS) entry which is preliminary data.</text>
</comment>
<gene>
    <name evidence="1" type="ORF">PSYMO_21828</name>
</gene>
<accession>A0A656GEP2</accession>
<evidence type="ECO:0000313" key="1">
    <source>
        <dbReference type="EMBL" id="EGH23955.1"/>
    </source>
</evidence>
<evidence type="ECO:0000313" key="2">
    <source>
        <dbReference type="Proteomes" id="UP000003465"/>
    </source>
</evidence>
<protein>
    <submittedName>
        <fullName evidence="1">Uncharacterized protein</fullName>
    </submittedName>
</protein>
<dbReference type="AlphaFoldDB" id="A0A656GEP2"/>
<proteinExistence type="predicted"/>
<organism evidence="1 2">
    <name type="scientific">Pseudomonas amygdali pv. mori str. 301020</name>
    <dbReference type="NCBI Taxonomy" id="629261"/>
    <lineage>
        <taxon>Bacteria</taxon>
        <taxon>Pseudomonadati</taxon>
        <taxon>Pseudomonadota</taxon>
        <taxon>Gammaproteobacteria</taxon>
        <taxon>Pseudomonadales</taxon>
        <taxon>Pseudomonadaceae</taxon>
        <taxon>Pseudomonas</taxon>
        <taxon>Pseudomonas amygdali</taxon>
    </lineage>
</organism>
<dbReference type="Proteomes" id="UP000003465">
    <property type="component" value="Unassembled WGS sequence"/>
</dbReference>
<name>A0A656GEP2_PSEA0</name>